<name>B9SMV9_RICCO</name>
<dbReference type="EMBL" id="EQ974038">
    <property type="protein sequence ID" value="EEF35080.1"/>
    <property type="molecule type" value="Genomic_DNA"/>
</dbReference>
<evidence type="ECO:0000313" key="1">
    <source>
        <dbReference type="EMBL" id="EEF35080.1"/>
    </source>
</evidence>
<evidence type="ECO:0000313" key="2">
    <source>
        <dbReference type="Proteomes" id="UP000008311"/>
    </source>
</evidence>
<keyword evidence="2" id="KW-1185">Reference proteome</keyword>
<dbReference type="AlphaFoldDB" id="B9SMV9"/>
<gene>
    <name evidence="1" type="ORF">RCOM_0471320</name>
</gene>
<protein>
    <submittedName>
        <fullName evidence="1">Uncharacterized protein</fullName>
    </submittedName>
</protein>
<dbReference type="InParanoid" id="B9SMV9"/>
<proteinExistence type="predicted"/>
<reference evidence="2" key="1">
    <citation type="journal article" date="2010" name="Nat. Biotechnol.">
        <title>Draft genome sequence of the oilseed species Ricinus communis.</title>
        <authorList>
            <person name="Chan A.P."/>
            <person name="Crabtree J."/>
            <person name="Zhao Q."/>
            <person name="Lorenzi H."/>
            <person name="Orvis J."/>
            <person name="Puiu D."/>
            <person name="Melake-Berhan A."/>
            <person name="Jones K.M."/>
            <person name="Redman J."/>
            <person name="Chen G."/>
            <person name="Cahoon E.B."/>
            <person name="Gedil M."/>
            <person name="Stanke M."/>
            <person name="Haas B.J."/>
            <person name="Wortman J.R."/>
            <person name="Fraser-Liggett C.M."/>
            <person name="Ravel J."/>
            <person name="Rabinowicz P.D."/>
        </authorList>
    </citation>
    <scope>NUCLEOTIDE SEQUENCE [LARGE SCALE GENOMIC DNA]</scope>
    <source>
        <strain evidence="2">cv. Hale</strain>
    </source>
</reference>
<sequence>MALQCQDIYCLTSSDFKFSQKRNKTARGEAKSNCNMIINPNDNVLLGFGIKLYPSRWDLVGKEDGRETDNKREESRTKVGENAFKLGQVHKNLESIEVV</sequence>
<dbReference type="Proteomes" id="UP000008311">
    <property type="component" value="Unassembled WGS sequence"/>
</dbReference>
<accession>B9SMV9</accession>
<organism evidence="1 2">
    <name type="scientific">Ricinus communis</name>
    <name type="common">Castor bean</name>
    <dbReference type="NCBI Taxonomy" id="3988"/>
    <lineage>
        <taxon>Eukaryota</taxon>
        <taxon>Viridiplantae</taxon>
        <taxon>Streptophyta</taxon>
        <taxon>Embryophyta</taxon>
        <taxon>Tracheophyta</taxon>
        <taxon>Spermatophyta</taxon>
        <taxon>Magnoliopsida</taxon>
        <taxon>eudicotyledons</taxon>
        <taxon>Gunneridae</taxon>
        <taxon>Pentapetalae</taxon>
        <taxon>rosids</taxon>
        <taxon>fabids</taxon>
        <taxon>Malpighiales</taxon>
        <taxon>Euphorbiaceae</taxon>
        <taxon>Acalyphoideae</taxon>
        <taxon>Acalypheae</taxon>
        <taxon>Ricinus</taxon>
    </lineage>
</organism>